<dbReference type="Pfam" id="PF02518">
    <property type="entry name" value="HATPase_c"/>
    <property type="match status" value="1"/>
</dbReference>
<evidence type="ECO:0000256" key="10">
    <source>
        <dbReference type="ARBA" id="ARBA00022989"/>
    </source>
</evidence>
<dbReference type="GO" id="GO:0005886">
    <property type="term" value="C:plasma membrane"/>
    <property type="evidence" value="ECO:0007669"/>
    <property type="project" value="TreeGrafter"/>
</dbReference>
<evidence type="ECO:0000256" key="7">
    <source>
        <dbReference type="ARBA" id="ARBA00022741"/>
    </source>
</evidence>
<proteinExistence type="predicted"/>
<dbReference type="InterPro" id="IPR005467">
    <property type="entry name" value="His_kinase_dom"/>
</dbReference>
<feature type="domain" description="Histidine kinase" evidence="14">
    <location>
        <begin position="244"/>
        <end position="460"/>
    </location>
</feature>
<evidence type="ECO:0000256" key="5">
    <source>
        <dbReference type="ARBA" id="ARBA00022679"/>
    </source>
</evidence>
<dbReference type="PROSITE" id="PS50109">
    <property type="entry name" value="HIS_KIN"/>
    <property type="match status" value="1"/>
</dbReference>
<dbReference type="PANTHER" id="PTHR45436">
    <property type="entry name" value="SENSOR HISTIDINE KINASE YKOH"/>
    <property type="match status" value="1"/>
</dbReference>
<dbReference type="SMART" id="SM00388">
    <property type="entry name" value="HisKA"/>
    <property type="match status" value="1"/>
</dbReference>
<gene>
    <name evidence="16" type="ORF">FZO89_10110</name>
</gene>
<dbReference type="SMART" id="SM00387">
    <property type="entry name" value="HATPase_c"/>
    <property type="match status" value="1"/>
</dbReference>
<keyword evidence="12 13" id="KW-0472">Membrane</keyword>
<evidence type="ECO:0000256" key="4">
    <source>
        <dbReference type="ARBA" id="ARBA00022553"/>
    </source>
</evidence>
<evidence type="ECO:0000313" key="17">
    <source>
        <dbReference type="Proteomes" id="UP000324973"/>
    </source>
</evidence>
<evidence type="ECO:0000259" key="14">
    <source>
        <dbReference type="PROSITE" id="PS50109"/>
    </source>
</evidence>
<dbReference type="CDD" id="cd00075">
    <property type="entry name" value="HATPase"/>
    <property type="match status" value="1"/>
</dbReference>
<evidence type="ECO:0000256" key="3">
    <source>
        <dbReference type="ARBA" id="ARBA00012438"/>
    </source>
</evidence>
<evidence type="ECO:0000256" key="9">
    <source>
        <dbReference type="ARBA" id="ARBA00022840"/>
    </source>
</evidence>
<dbReference type="InterPro" id="IPR036097">
    <property type="entry name" value="HisK_dim/P_sf"/>
</dbReference>
<keyword evidence="17" id="KW-1185">Reference proteome</keyword>
<dbReference type="RefSeq" id="WP_149103132.1">
    <property type="nucleotide sequence ID" value="NZ_VTFT01000001.1"/>
</dbReference>
<protein>
    <recommendedName>
        <fullName evidence="3">histidine kinase</fullName>
        <ecNumber evidence="3">2.7.13.3</ecNumber>
    </recommendedName>
</protein>
<dbReference type="EMBL" id="VTFT01000001">
    <property type="protein sequence ID" value="TYT26580.1"/>
    <property type="molecule type" value="Genomic_DNA"/>
</dbReference>
<evidence type="ECO:0000256" key="1">
    <source>
        <dbReference type="ARBA" id="ARBA00000085"/>
    </source>
</evidence>
<dbReference type="SUPFAM" id="SSF47384">
    <property type="entry name" value="Homodimeric domain of signal transducing histidine kinase"/>
    <property type="match status" value="1"/>
</dbReference>
<dbReference type="Pfam" id="PF00512">
    <property type="entry name" value="HisKA"/>
    <property type="match status" value="1"/>
</dbReference>
<feature type="transmembrane region" description="Helical" evidence="13">
    <location>
        <begin position="12"/>
        <end position="30"/>
    </location>
</feature>
<dbReference type="SUPFAM" id="SSF55874">
    <property type="entry name" value="ATPase domain of HSP90 chaperone/DNA topoisomerase II/histidine kinase"/>
    <property type="match status" value="1"/>
</dbReference>
<keyword evidence="9" id="KW-0067">ATP-binding</keyword>
<dbReference type="Gene3D" id="1.10.287.130">
    <property type="match status" value="1"/>
</dbReference>
<accession>A0A5D4XUU1</accession>
<keyword evidence="5" id="KW-0808">Transferase</keyword>
<organism evidence="16 17">
    <name type="scientific">Luteimonas viscosa</name>
    <dbReference type="NCBI Taxonomy" id="1132694"/>
    <lineage>
        <taxon>Bacteria</taxon>
        <taxon>Pseudomonadati</taxon>
        <taxon>Pseudomonadota</taxon>
        <taxon>Gammaproteobacteria</taxon>
        <taxon>Lysobacterales</taxon>
        <taxon>Lysobacteraceae</taxon>
        <taxon>Luteimonas</taxon>
    </lineage>
</organism>
<evidence type="ECO:0000256" key="12">
    <source>
        <dbReference type="ARBA" id="ARBA00023136"/>
    </source>
</evidence>
<dbReference type="InterPro" id="IPR004358">
    <property type="entry name" value="Sig_transdc_His_kin-like_C"/>
</dbReference>
<dbReference type="InterPro" id="IPR003660">
    <property type="entry name" value="HAMP_dom"/>
</dbReference>
<dbReference type="OrthoDB" id="9804645at2"/>
<reference evidence="16 17" key="1">
    <citation type="submission" date="2019-08" db="EMBL/GenBank/DDBJ databases">
        <title>Luteimonas viscosus sp. nov., isolated from soil of a sunflower field.</title>
        <authorList>
            <person name="Jianli Z."/>
            <person name="Ying Z."/>
        </authorList>
    </citation>
    <scope>NUCLEOTIDE SEQUENCE [LARGE SCALE GENOMIC DNA]</scope>
    <source>
        <strain evidence="16 17">XBU10</strain>
    </source>
</reference>
<keyword evidence="8" id="KW-0418">Kinase</keyword>
<keyword evidence="7" id="KW-0547">Nucleotide-binding</keyword>
<keyword evidence="4" id="KW-0597">Phosphoprotein</keyword>
<comment type="catalytic activity">
    <reaction evidence="1">
        <text>ATP + protein L-histidine = ADP + protein N-phospho-L-histidine.</text>
        <dbReference type="EC" id="2.7.13.3"/>
    </reaction>
</comment>
<feature type="transmembrane region" description="Helical" evidence="13">
    <location>
        <begin position="165"/>
        <end position="183"/>
    </location>
</feature>
<keyword evidence="10 13" id="KW-1133">Transmembrane helix</keyword>
<dbReference type="CDD" id="cd00082">
    <property type="entry name" value="HisKA"/>
    <property type="match status" value="1"/>
</dbReference>
<feature type="domain" description="HAMP" evidence="15">
    <location>
        <begin position="184"/>
        <end position="236"/>
    </location>
</feature>
<dbReference type="AlphaFoldDB" id="A0A5D4XUU1"/>
<evidence type="ECO:0000256" key="8">
    <source>
        <dbReference type="ARBA" id="ARBA00022777"/>
    </source>
</evidence>
<evidence type="ECO:0000256" key="2">
    <source>
        <dbReference type="ARBA" id="ARBA00004141"/>
    </source>
</evidence>
<dbReference type="InterPro" id="IPR050428">
    <property type="entry name" value="TCS_sensor_his_kinase"/>
</dbReference>
<keyword evidence="6 13" id="KW-0812">Transmembrane</keyword>
<dbReference type="PANTHER" id="PTHR45436:SF14">
    <property type="entry name" value="SENSOR PROTEIN QSEC"/>
    <property type="match status" value="1"/>
</dbReference>
<dbReference type="PRINTS" id="PR00344">
    <property type="entry name" value="BCTRLSENSOR"/>
</dbReference>
<dbReference type="Proteomes" id="UP000324973">
    <property type="component" value="Unassembled WGS sequence"/>
</dbReference>
<dbReference type="InterPro" id="IPR036890">
    <property type="entry name" value="HATPase_C_sf"/>
</dbReference>
<evidence type="ECO:0000259" key="15">
    <source>
        <dbReference type="PROSITE" id="PS50885"/>
    </source>
</evidence>
<dbReference type="GO" id="GO:0000155">
    <property type="term" value="F:phosphorelay sensor kinase activity"/>
    <property type="evidence" value="ECO:0007669"/>
    <property type="project" value="InterPro"/>
</dbReference>
<evidence type="ECO:0000256" key="6">
    <source>
        <dbReference type="ARBA" id="ARBA00022692"/>
    </source>
</evidence>
<evidence type="ECO:0000256" key="11">
    <source>
        <dbReference type="ARBA" id="ARBA00023012"/>
    </source>
</evidence>
<evidence type="ECO:0000256" key="13">
    <source>
        <dbReference type="SAM" id="Phobius"/>
    </source>
</evidence>
<keyword evidence="11" id="KW-0902">Two-component regulatory system</keyword>
<dbReference type="Gene3D" id="3.30.565.10">
    <property type="entry name" value="Histidine kinase-like ATPase, C-terminal domain"/>
    <property type="match status" value="1"/>
</dbReference>
<dbReference type="GO" id="GO:0005524">
    <property type="term" value="F:ATP binding"/>
    <property type="evidence" value="ECO:0007669"/>
    <property type="project" value="UniProtKB-KW"/>
</dbReference>
<name>A0A5D4XUU1_9GAMM</name>
<dbReference type="InterPro" id="IPR003661">
    <property type="entry name" value="HisK_dim/P_dom"/>
</dbReference>
<comment type="subcellular location">
    <subcellularLocation>
        <location evidence="2">Membrane</location>
        <topology evidence="2">Multi-pass membrane protein</topology>
    </subcellularLocation>
</comment>
<sequence length="462" mass="50075">MIRAPRALRTRLLAALAIVLFAGWAGWFALQYVQMSKRQVGDIDGMIRNVGEQILQSLPQDITGAARHSRRFELDLEEKKTLGKFDLLAFQAWDLDTRRRLVSSRSAPAQAMVGDFEEGFTSQSIDGVPWRVYAVRDLGGSVQVQVGIPEAGVHMEMKRWFRSSLGTALALLLTLGLAVWLVIEWSLRPVARLGEALNARAPLDFAPLPDAGLPSEVVPLVHGFNRLLERLAQALQHEREFLGEAAHELRTPLAALLAQAQVLQHAGDREEARVALEELIAGIERTARLAQQLLDAARVEAGGGARTTDLDLALVAGMVADEFAQVATRDGRTLELDLRHAPVRGDIDDLGILVRNLLDNALRHGGAGARVRLSTAVAAEGGTRMAVLRVADDGPGIPEADRARVFERFYRGGNGHRTSGIGMGLSLVQRVVAAHGGAVYCGEGIDGRGCSIEVRLPARDRA</sequence>
<comment type="caution">
    <text evidence="16">The sequence shown here is derived from an EMBL/GenBank/DDBJ whole genome shotgun (WGS) entry which is preliminary data.</text>
</comment>
<evidence type="ECO:0000313" key="16">
    <source>
        <dbReference type="EMBL" id="TYT26580.1"/>
    </source>
</evidence>
<dbReference type="EC" id="2.7.13.3" evidence="3"/>
<dbReference type="PROSITE" id="PS50885">
    <property type="entry name" value="HAMP"/>
    <property type="match status" value="1"/>
</dbReference>
<dbReference type="InterPro" id="IPR003594">
    <property type="entry name" value="HATPase_dom"/>
</dbReference>